<dbReference type="InterPro" id="IPR041698">
    <property type="entry name" value="Methyltransf_25"/>
</dbReference>
<dbReference type="PANTHER" id="PTHR43861">
    <property type="entry name" value="TRANS-ACONITATE 2-METHYLTRANSFERASE-RELATED"/>
    <property type="match status" value="1"/>
</dbReference>
<dbReference type="EMBL" id="SOAZ01000009">
    <property type="protein sequence ID" value="TDT61059.1"/>
    <property type="molecule type" value="Genomic_DNA"/>
</dbReference>
<evidence type="ECO:0000313" key="5">
    <source>
        <dbReference type="Proteomes" id="UP000295325"/>
    </source>
</evidence>
<dbReference type="Pfam" id="PF13649">
    <property type="entry name" value="Methyltransf_25"/>
    <property type="match status" value="1"/>
</dbReference>
<dbReference type="InterPro" id="IPR029063">
    <property type="entry name" value="SAM-dependent_MTases_sf"/>
</dbReference>
<organism evidence="4 5">
    <name type="scientific">Fonticella tunisiensis</name>
    <dbReference type="NCBI Taxonomy" id="1096341"/>
    <lineage>
        <taxon>Bacteria</taxon>
        <taxon>Bacillati</taxon>
        <taxon>Bacillota</taxon>
        <taxon>Clostridia</taxon>
        <taxon>Eubacteriales</taxon>
        <taxon>Clostridiaceae</taxon>
        <taxon>Fonticella</taxon>
    </lineage>
</organism>
<comment type="caution">
    <text evidence="4">The sequence shown here is derived from an EMBL/GenBank/DDBJ whole genome shotgun (WGS) entry which is preliminary data.</text>
</comment>
<keyword evidence="2" id="KW-0808">Transferase</keyword>
<dbReference type="AlphaFoldDB" id="A0A4R7KPJ9"/>
<evidence type="ECO:0000259" key="3">
    <source>
        <dbReference type="Pfam" id="PF13649"/>
    </source>
</evidence>
<sequence>MEQYTGLAEIYDMTIDADYDKWMEFVKKYMESRGIDIKGKRLLELGCGTGNMTTRLREAGLDVTAIDISHEMLSVAEEKARSKRMRINFLNQDMAHFCLNRDFDIAASFCDGYNYIIEEDELLGSFKRVYDHLSRGGYFIFDISTSYKLRNLIGNNTFTMNEEDLCYIWDNYVDDDIIEMYITFFIKEGKLYRRMEEHHIQKIYEVEHIIGALKASGFKRVEVYDDYSFKPVYDKTARATFIASKED</sequence>
<name>A0A4R7KPJ9_9CLOT</name>
<dbReference type="SUPFAM" id="SSF53335">
    <property type="entry name" value="S-adenosyl-L-methionine-dependent methyltransferases"/>
    <property type="match status" value="1"/>
</dbReference>
<dbReference type="CDD" id="cd02440">
    <property type="entry name" value="AdoMet_MTases"/>
    <property type="match status" value="1"/>
</dbReference>
<keyword evidence="4" id="KW-0830">Ubiquinone</keyword>
<dbReference type="GO" id="GO:0008168">
    <property type="term" value="F:methyltransferase activity"/>
    <property type="evidence" value="ECO:0007669"/>
    <property type="project" value="UniProtKB-KW"/>
</dbReference>
<protein>
    <submittedName>
        <fullName evidence="4">Ubiquinone/menaquinone biosynthesis C-methylase UbiE</fullName>
    </submittedName>
</protein>
<gene>
    <name evidence="4" type="ORF">EDD71_10974</name>
</gene>
<dbReference type="Gene3D" id="2.20.25.110">
    <property type="entry name" value="S-adenosyl-L-methionine-dependent methyltransferases"/>
    <property type="match status" value="1"/>
</dbReference>
<dbReference type="Gene3D" id="3.40.50.150">
    <property type="entry name" value="Vaccinia Virus protein VP39"/>
    <property type="match status" value="1"/>
</dbReference>
<dbReference type="PANTHER" id="PTHR43861:SF1">
    <property type="entry name" value="TRANS-ACONITATE 2-METHYLTRANSFERASE"/>
    <property type="match status" value="1"/>
</dbReference>
<keyword evidence="5" id="KW-1185">Reference proteome</keyword>
<dbReference type="GO" id="GO:0032259">
    <property type="term" value="P:methylation"/>
    <property type="evidence" value="ECO:0007669"/>
    <property type="project" value="UniProtKB-KW"/>
</dbReference>
<proteinExistence type="predicted"/>
<dbReference type="RefSeq" id="WP_133628026.1">
    <property type="nucleotide sequence ID" value="NZ_SOAZ01000009.1"/>
</dbReference>
<reference evidence="4 5" key="1">
    <citation type="submission" date="2019-03" db="EMBL/GenBank/DDBJ databases">
        <title>Genomic Encyclopedia of Type Strains, Phase IV (KMG-IV): sequencing the most valuable type-strain genomes for metagenomic binning, comparative biology and taxonomic classification.</title>
        <authorList>
            <person name="Goeker M."/>
        </authorList>
    </citation>
    <scope>NUCLEOTIDE SEQUENCE [LARGE SCALE GENOMIC DNA]</scope>
    <source>
        <strain evidence="4 5">DSM 24455</strain>
    </source>
</reference>
<dbReference type="OrthoDB" id="9811589at2"/>
<dbReference type="Proteomes" id="UP000295325">
    <property type="component" value="Unassembled WGS sequence"/>
</dbReference>
<feature type="domain" description="Methyltransferase" evidence="3">
    <location>
        <begin position="43"/>
        <end position="137"/>
    </location>
</feature>
<accession>A0A4R7KPJ9</accession>
<evidence type="ECO:0000256" key="1">
    <source>
        <dbReference type="ARBA" id="ARBA00022603"/>
    </source>
</evidence>
<evidence type="ECO:0000313" key="4">
    <source>
        <dbReference type="EMBL" id="TDT61059.1"/>
    </source>
</evidence>
<keyword evidence="1 4" id="KW-0489">Methyltransferase</keyword>
<evidence type="ECO:0000256" key="2">
    <source>
        <dbReference type="ARBA" id="ARBA00022679"/>
    </source>
</evidence>